<dbReference type="PROSITE" id="PS51257">
    <property type="entry name" value="PROKAR_LIPOPROTEIN"/>
    <property type="match status" value="1"/>
</dbReference>
<proteinExistence type="predicted"/>
<reference evidence="1 2" key="1">
    <citation type="submission" date="2019-09" db="EMBL/GenBank/DDBJ databases">
        <title>H2 Metabolism Revealed by Metagenomic Analysis in Subglacial Sediment of East Antarctica.</title>
        <authorList>
            <person name="Yang Z."/>
            <person name="Zhang Y."/>
            <person name="Lv Y."/>
            <person name="Yan W."/>
            <person name="Xiao X."/>
            <person name="Sun B."/>
            <person name="Ma H."/>
        </authorList>
    </citation>
    <scope>NUCLEOTIDE SEQUENCE [LARGE SCALE GENOMIC DNA]</scope>
    <source>
        <strain evidence="1">Bin2_2</strain>
    </source>
</reference>
<name>A0A7C9JVW1_9PROT</name>
<protein>
    <recommendedName>
        <fullName evidence="3">Lipoprotein</fullName>
    </recommendedName>
</protein>
<accession>A0A7C9JVW1</accession>
<evidence type="ECO:0000313" key="1">
    <source>
        <dbReference type="EMBL" id="NDP47493.1"/>
    </source>
</evidence>
<comment type="caution">
    <text evidence="1">The sequence shown here is derived from an EMBL/GenBank/DDBJ whole genome shotgun (WGS) entry which is preliminary data.</text>
</comment>
<evidence type="ECO:0000313" key="2">
    <source>
        <dbReference type="Proteomes" id="UP000483432"/>
    </source>
</evidence>
<dbReference type="Proteomes" id="UP000483432">
    <property type="component" value="Unassembled WGS sequence"/>
</dbReference>
<dbReference type="AlphaFoldDB" id="A0A7C9JVW1"/>
<dbReference type="EMBL" id="JAAFGW010000035">
    <property type="protein sequence ID" value="NDP47493.1"/>
    <property type="molecule type" value="Genomic_DNA"/>
</dbReference>
<organism evidence="1 2">
    <name type="scientific">Sulfuriferula multivorans</name>
    <dbReference type="NCBI Taxonomy" id="1559896"/>
    <lineage>
        <taxon>Bacteria</taxon>
        <taxon>Pseudomonadati</taxon>
        <taxon>Pseudomonadota</taxon>
        <taxon>Betaproteobacteria</taxon>
        <taxon>Nitrosomonadales</taxon>
        <taxon>Sulfuricellaceae</taxon>
        <taxon>Sulfuriferula</taxon>
    </lineage>
</organism>
<gene>
    <name evidence="1" type="ORF">GZ085_03710</name>
</gene>
<sequence>METWRLPMILVLLLVASGILGGCAAPGTPMLRTSEGDGESKLIAGCNNVSANARVEKYINTSYLTTWGSALKEGASEGFTEQVEAAGSTMGGQVLRQLIENHSNAQDEVPSLLTPQKSAQYKKYNNLFSRTEPFCRYYSENYKTVAKATATVVKSLEHRPVLIDESLGVFETDFVDQAHSAARWRDRYVILLDKAERKKTVIKVFRIIYVSRSKSGNSFNLASSVGHNETWIMTRISDLLDSAVTR</sequence>
<evidence type="ECO:0008006" key="3">
    <source>
        <dbReference type="Google" id="ProtNLM"/>
    </source>
</evidence>